<dbReference type="RefSeq" id="WP_187067241.1">
    <property type="nucleotide sequence ID" value="NZ_JACRVF010000002.1"/>
</dbReference>
<accession>A0A923N5Z4</accession>
<protein>
    <submittedName>
        <fullName evidence="3">Uncharacterized protein</fullName>
    </submittedName>
</protein>
<comment type="caution">
    <text evidence="3">The sequence shown here is derived from an EMBL/GenBank/DDBJ whole genome shotgun (WGS) entry which is preliminary data.</text>
</comment>
<feature type="region of interest" description="Disordered" evidence="1">
    <location>
        <begin position="44"/>
        <end position="74"/>
    </location>
</feature>
<keyword evidence="2" id="KW-0812">Transmembrane</keyword>
<gene>
    <name evidence="3" type="ORF">H8S84_10365</name>
</gene>
<evidence type="ECO:0000256" key="2">
    <source>
        <dbReference type="SAM" id="Phobius"/>
    </source>
</evidence>
<feature type="compositionally biased region" description="Polar residues" evidence="1">
    <location>
        <begin position="47"/>
        <end position="57"/>
    </location>
</feature>
<keyword evidence="4" id="KW-1185">Reference proteome</keyword>
<feature type="compositionally biased region" description="Basic and acidic residues" evidence="1">
    <location>
        <begin position="58"/>
        <end position="68"/>
    </location>
</feature>
<keyword evidence="2" id="KW-1133">Transmembrane helix</keyword>
<evidence type="ECO:0000313" key="3">
    <source>
        <dbReference type="EMBL" id="MBC5993238.1"/>
    </source>
</evidence>
<reference evidence="3" key="1">
    <citation type="submission" date="2020-08" db="EMBL/GenBank/DDBJ databases">
        <title>Pontibacter sp. SD6 16S ribosomal RNA gene Genome sequencing and assembly.</title>
        <authorList>
            <person name="Kang M."/>
        </authorList>
    </citation>
    <scope>NUCLEOTIDE SEQUENCE</scope>
    <source>
        <strain evidence="3">SD6</strain>
    </source>
</reference>
<evidence type="ECO:0000256" key="1">
    <source>
        <dbReference type="SAM" id="MobiDB-lite"/>
    </source>
</evidence>
<feature type="transmembrane region" description="Helical" evidence="2">
    <location>
        <begin position="6"/>
        <end position="26"/>
    </location>
</feature>
<proteinExistence type="predicted"/>
<dbReference type="AlphaFoldDB" id="A0A923N5Z4"/>
<sequence>MAEKLTPTFVIKLVVLFALLLTGVFFRTNKMGVPADAAEVHLDEQPSKVNNVQQQEKTPYHKVADRAKPNSPAI</sequence>
<organism evidence="3 4">
    <name type="scientific">Pontibacter cellulosilyticus</name>
    <dbReference type="NCBI Taxonomy" id="1720253"/>
    <lineage>
        <taxon>Bacteria</taxon>
        <taxon>Pseudomonadati</taxon>
        <taxon>Bacteroidota</taxon>
        <taxon>Cytophagia</taxon>
        <taxon>Cytophagales</taxon>
        <taxon>Hymenobacteraceae</taxon>
        <taxon>Pontibacter</taxon>
    </lineage>
</organism>
<dbReference type="Proteomes" id="UP000603640">
    <property type="component" value="Unassembled WGS sequence"/>
</dbReference>
<name>A0A923N5Z4_9BACT</name>
<keyword evidence="2" id="KW-0472">Membrane</keyword>
<dbReference type="EMBL" id="JACRVF010000002">
    <property type="protein sequence ID" value="MBC5993238.1"/>
    <property type="molecule type" value="Genomic_DNA"/>
</dbReference>
<evidence type="ECO:0000313" key="4">
    <source>
        <dbReference type="Proteomes" id="UP000603640"/>
    </source>
</evidence>